<accession>A0A848LD95</accession>
<name>A0A848LD95_9BACT</name>
<evidence type="ECO:0000256" key="12">
    <source>
        <dbReference type="SAM" id="MobiDB-lite"/>
    </source>
</evidence>
<comment type="pathway">
    <text evidence="11">Glycan degradation; trehalose degradation; D-glucose from alpha,alpha-trehalose: step 1/1.</text>
</comment>
<dbReference type="InterPro" id="IPR011613">
    <property type="entry name" value="GH15-like"/>
</dbReference>
<evidence type="ECO:0000256" key="9">
    <source>
        <dbReference type="ARBA" id="ARBA00031637"/>
    </source>
</evidence>
<keyword evidence="16" id="KW-1185">Reference proteome</keyword>
<dbReference type="FunFam" id="1.50.10.10:FF:000005">
    <property type="entry name" value="Glycosyl hydrolase, glucoamylase"/>
    <property type="match status" value="1"/>
</dbReference>
<evidence type="ECO:0000256" key="1">
    <source>
        <dbReference type="ARBA" id="ARBA00001576"/>
    </source>
</evidence>
<dbReference type="PANTHER" id="PTHR31616:SF0">
    <property type="entry name" value="GLUCAN 1,4-ALPHA-GLUCOSIDASE"/>
    <property type="match status" value="1"/>
</dbReference>
<evidence type="ECO:0000256" key="4">
    <source>
        <dbReference type="ARBA" id="ARBA00019905"/>
    </source>
</evidence>
<evidence type="ECO:0000256" key="11">
    <source>
        <dbReference type="ARBA" id="ARBA00060615"/>
    </source>
</evidence>
<keyword evidence="6" id="KW-0119">Carbohydrate metabolism</keyword>
<dbReference type="AlphaFoldDB" id="A0A848LD95"/>
<evidence type="ECO:0000313" key="15">
    <source>
        <dbReference type="EMBL" id="NMO13398.1"/>
    </source>
</evidence>
<feature type="domain" description="Trehalase-like N-terminal" evidence="14">
    <location>
        <begin position="23"/>
        <end position="164"/>
    </location>
</feature>
<dbReference type="EC" id="3.2.1.28" evidence="3"/>
<dbReference type="GO" id="GO:0004555">
    <property type="term" value="F:alpha,alpha-trehalase activity"/>
    <property type="evidence" value="ECO:0007669"/>
    <property type="project" value="UniProtKB-EC"/>
</dbReference>
<protein>
    <recommendedName>
        <fullName evidence="4">Trehalase</fullName>
        <ecNumber evidence="3">3.2.1.28</ecNumber>
    </recommendedName>
    <alternativeName>
        <fullName evidence="8">Alpha,alpha-trehalase</fullName>
    </alternativeName>
    <alternativeName>
        <fullName evidence="9">Alpha,alpha-trehalose glucohydrolase</fullName>
    </alternativeName>
</protein>
<dbReference type="Gene3D" id="1.50.10.10">
    <property type="match status" value="1"/>
</dbReference>
<feature type="region of interest" description="Disordered" evidence="12">
    <location>
        <begin position="1"/>
        <end position="22"/>
    </location>
</feature>
<dbReference type="InterPro" id="IPR045582">
    <property type="entry name" value="Trehalase-like_N"/>
</dbReference>
<comment type="caution">
    <text evidence="15">The sequence shown here is derived from an EMBL/GenBank/DDBJ whole genome shotgun (WGS) entry which is preliminary data.</text>
</comment>
<evidence type="ECO:0000256" key="7">
    <source>
        <dbReference type="ARBA" id="ARBA00023295"/>
    </source>
</evidence>
<comment type="similarity">
    <text evidence="2">Belongs to the glycosyl hydrolase 15 family.</text>
</comment>
<feature type="domain" description="GH15-like" evidence="13">
    <location>
        <begin position="235"/>
        <end position="600"/>
    </location>
</feature>
<evidence type="ECO:0000256" key="6">
    <source>
        <dbReference type="ARBA" id="ARBA00023277"/>
    </source>
</evidence>
<keyword evidence="7" id="KW-0326">Glycosidase</keyword>
<sequence length="616" mass="67616">MEGPQTTEAPRPAPDRAAAPPTQPRIEDHALLGDMNSAALVTRDGEIDWLCLPAFDSDACFAALLGTAENGRWKIGPSEQVRQVRRRYRGDTMILETDFQTDSGTLRLIDFMVPGQSPPQLVRTLQALDGSVPVHVDFVPRLAFGHAVPSIERKKDFTVALAGPDALYLYGGPTAGGPEPVADFTLSQGDKVSYVLTWGRSFEPAPKAIDPAVAERETERYWTDWAARIQAPKNHRDAVVRSLLTLKACTYAPTGGIVAAPTTSLPETPGGVRNWDYRFTWLRDSALAVRALVNAGLADEAIAFRDWMLRAIAGDPSQIQIMYGIRGERRLTEAELSWLPGYGGARPVRVGNGAFDQFQLDVFGEVASVINFSQRKFGKMGPMGNKSLLGIANFVAEHWRDPDRGIWEMRGPERSFTASKVSAWAAIDAAIRASEMAGEDYPLDKLRAVRDEIFKEVCEKGFNAEKNTFTQYYGGTDLDASLLAIPLTRFLPATDPRVVGTVAALERELMEDGFLLRFRPVADVDGLSGDEGAFLACSFWLADTYQLMGRTDDARKLFERLVGLSNDVGLLAEEWDPVGRRQLGNFPQAFTHFALVNAAYVLEGADPDFPSSTAVH</sequence>
<comment type="catalytic activity">
    <reaction evidence="1">
        <text>alpha,alpha-trehalose + H2O = alpha-D-glucose + beta-D-glucose</text>
        <dbReference type="Rhea" id="RHEA:32675"/>
        <dbReference type="ChEBI" id="CHEBI:15377"/>
        <dbReference type="ChEBI" id="CHEBI:15903"/>
        <dbReference type="ChEBI" id="CHEBI:16551"/>
        <dbReference type="ChEBI" id="CHEBI:17925"/>
        <dbReference type="EC" id="3.2.1.28"/>
    </reaction>
</comment>
<gene>
    <name evidence="15" type="ORF">HG543_00740</name>
</gene>
<comment type="cofactor">
    <cofactor evidence="10">
        <name>phosphate</name>
        <dbReference type="ChEBI" id="CHEBI:43474"/>
    </cofactor>
</comment>
<proteinExistence type="inferred from homology"/>
<dbReference type="SUPFAM" id="SSF48208">
    <property type="entry name" value="Six-hairpin glycosidases"/>
    <property type="match status" value="1"/>
</dbReference>
<dbReference type="Proteomes" id="UP000518300">
    <property type="component" value="Unassembled WGS sequence"/>
</dbReference>
<dbReference type="InterPro" id="IPR012341">
    <property type="entry name" value="6hp_glycosidase-like_sf"/>
</dbReference>
<dbReference type="Pfam" id="PF19291">
    <property type="entry name" value="TREH_N"/>
    <property type="match status" value="1"/>
</dbReference>
<organism evidence="15 16">
    <name type="scientific">Pyxidicoccus fallax</name>
    <dbReference type="NCBI Taxonomy" id="394095"/>
    <lineage>
        <taxon>Bacteria</taxon>
        <taxon>Pseudomonadati</taxon>
        <taxon>Myxococcota</taxon>
        <taxon>Myxococcia</taxon>
        <taxon>Myxococcales</taxon>
        <taxon>Cystobacterineae</taxon>
        <taxon>Myxococcaceae</taxon>
        <taxon>Pyxidicoccus</taxon>
    </lineage>
</organism>
<dbReference type="InterPro" id="IPR008928">
    <property type="entry name" value="6-hairpin_glycosidase_sf"/>
</dbReference>
<evidence type="ECO:0000256" key="8">
    <source>
        <dbReference type="ARBA" id="ARBA00030473"/>
    </source>
</evidence>
<evidence type="ECO:0000259" key="13">
    <source>
        <dbReference type="Pfam" id="PF00723"/>
    </source>
</evidence>
<reference evidence="15 16" key="1">
    <citation type="submission" date="2020-04" db="EMBL/GenBank/DDBJ databases">
        <title>Draft genome of Pyxidicoccus fallax type strain.</title>
        <authorList>
            <person name="Whitworth D.E."/>
        </authorList>
    </citation>
    <scope>NUCLEOTIDE SEQUENCE [LARGE SCALE GENOMIC DNA]</scope>
    <source>
        <strain evidence="15 16">DSM 14698</strain>
    </source>
</reference>
<evidence type="ECO:0000259" key="14">
    <source>
        <dbReference type="Pfam" id="PF19291"/>
    </source>
</evidence>
<evidence type="ECO:0000256" key="2">
    <source>
        <dbReference type="ARBA" id="ARBA00006188"/>
    </source>
</evidence>
<keyword evidence="5 15" id="KW-0378">Hydrolase</keyword>
<dbReference type="GO" id="GO:0005993">
    <property type="term" value="P:trehalose catabolic process"/>
    <property type="evidence" value="ECO:0007669"/>
    <property type="project" value="UniProtKB-ARBA"/>
</dbReference>
<dbReference type="Pfam" id="PF00723">
    <property type="entry name" value="Glyco_hydro_15"/>
    <property type="match status" value="1"/>
</dbReference>
<evidence type="ECO:0000256" key="5">
    <source>
        <dbReference type="ARBA" id="ARBA00022801"/>
    </source>
</evidence>
<evidence type="ECO:0000256" key="3">
    <source>
        <dbReference type="ARBA" id="ARBA00012757"/>
    </source>
</evidence>
<evidence type="ECO:0000313" key="16">
    <source>
        <dbReference type="Proteomes" id="UP000518300"/>
    </source>
</evidence>
<evidence type="ECO:0000256" key="10">
    <source>
        <dbReference type="ARBA" id="ARBA00053030"/>
    </source>
</evidence>
<dbReference type="RefSeq" id="WP_169342677.1">
    <property type="nucleotide sequence ID" value="NZ_JABBJJ010000002.1"/>
</dbReference>
<dbReference type="PANTHER" id="PTHR31616">
    <property type="entry name" value="TREHALASE"/>
    <property type="match status" value="1"/>
</dbReference>
<dbReference type="EMBL" id="JABBJJ010000002">
    <property type="protein sequence ID" value="NMO13398.1"/>
    <property type="molecule type" value="Genomic_DNA"/>
</dbReference>